<organism evidence="1 2">
    <name type="scientific">Candidatus Endonucleibacter bathymodioli</name>
    <dbReference type="NCBI Taxonomy" id="539814"/>
    <lineage>
        <taxon>Bacteria</taxon>
        <taxon>Pseudomonadati</taxon>
        <taxon>Pseudomonadota</taxon>
        <taxon>Gammaproteobacteria</taxon>
        <taxon>Oceanospirillales</taxon>
        <taxon>Endozoicomonadaceae</taxon>
        <taxon>Candidatus Endonucleibacter</taxon>
    </lineage>
</organism>
<keyword evidence="2" id="KW-1185">Reference proteome</keyword>
<reference evidence="1 2" key="1">
    <citation type="journal article" date="2023" name="bioRxiv">
        <title>An intranuclear bacterial parasite of deep-sea mussels expresses apoptosis inhibitors acquired from its host.</title>
        <authorList>
            <person name="Gonzalez Porras M.A."/>
            <person name="Assie A."/>
            <person name="Tietjen M."/>
            <person name="Violette M."/>
            <person name="Kleiner M."/>
            <person name="Gruber-Vodicka H."/>
            <person name="Dubilier N."/>
            <person name="Leisch N."/>
        </authorList>
    </citation>
    <scope>NUCLEOTIDE SEQUENCE [LARGE SCALE GENOMIC DNA]</scope>
    <source>
        <strain evidence="1">IAP13</strain>
    </source>
</reference>
<name>A0AA90NM48_9GAMM</name>
<accession>A0AA90NM48</accession>
<protein>
    <submittedName>
        <fullName evidence="1">Uncharacterized protein</fullName>
    </submittedName>
</protein>
<proteinExistence type="predicted"/>
<sequence length="55" mass="6643">MSQSVKDQLGLDSTPEEIAGRMNLEYFPEVINYQATYRLVVKWHMWQYFILLYIL</sequence>
<gene>
    <name evidence="1" type="ORF">QS748_09120</name>
</gene>
<dbReference type="Proteomes" id="UP001178148">
    <property type="component" value="Unassembled WGS sequence"/>
</dbReference>
<dbReference type="EMBL" id="JASXSV010000012">
    <property type="protein sequence ID" value="MDP0589328.1"/>
    <property type="molecule type" value="Genomic_DNA"/>
</dbReference>
<evidence type="ECO:0000313" key="2">
    <source>
        <dbReference type="Proteomes" id="UP001178148"/>
    </source>
</evidence>
<comment type="caution">
    <text evidence="1">The sequence shown here is derived from an EMBL/GenBank/DDBJ whole genome shotgun (WGS) entry which is preliminary data.</text>
</comment>
<dbReference type="AlphaFoldDB" id="A0AA90NM48"/>
<evidence type="ECO:0000313" key="1">
    <source>
        <dbReference type="EMBL" id="MDP0589328.1"/>
    </source>
</evidence>